<reference evidence="2" key="1">
    <citation type="journal article" date="2016" name="Nat. Genet.">
        <title>A high-quality carrot genome assembly provides new insights into carotenoid accumulation and asterid genome evolution.</title>
        <authorList>
            <person name="Iorizzo M."/>
            <person name="Ellison S."/>
            <person name="Senalik D."/>
            <person name="Zeng P."/>
            <person name="Satapoomin P."/>
            <person name="Huang J."/>
            <person name="Bowman M."/>
            <person name="Iovene M."/>
            <person name="Sanseverino W."/>
            <person name="Cavagnaro P."/>
            <person name="Yildiz M."/>
            <person name="Macko-Podgorni A."/>
            <person name="Moranska E."/>
            <person name="Grzebelus E."/>
            <person name="Grzebelus D."/>
            <person name="Ashrafi H."/>
            <person name="Zheng Z."/>
            <person name="Cheng S."/>
            <person name="Spooner D."/>
            <person name="Van Deynze A."/>
            <person name="Simon P."/>
        </authorList>
    </citation>
    <scope>NUCLEOTIDE SEQUENCE [LARGE SCALE GENOMIC DNA]</scope>
    <source>
        <tissue evidence="2">Leaf</tissue>
    </source>
</reference>
<protein>
    <submittedName>
        <fullName evidence="2">Uncharacterized protein</fullName>
    </submittedName>
</protein>
<evidence type="ECO:0000256" key="1">
    <source>
        <dbReference type="SAM" id="Phobius"/>
    </source>
</evidence>
<sequence>MVPQDFPLPNFFGFALGTAGAVLLAKSQEHRHIMAFGFGVGQEIRGILRNTHTEWFRLQLVQRLLMYPAAHCGVTALRPPFGTVGRTGVNERV</sequence>
<name>A0A175YN90_DAUCS</name>
<keyword evidence="1" id="KW-0472">Membrane</keyword>
<keyword evidence="4" id="KW-1185">Reference proteome</keyword>
<dbReference type="EMBL" id="LNRQ01000008">
    <property type="protein sequence ID" value="KZM84827.1"/>
    <property type="molecule type" value="Genomic_DNA"/>
</dbReference>
<evidence type="ECO:0000313" key="3">
    <source>
        <dbReference type="EMBL" id="WOH12231.1"/>
    </source>
</evidence>
<dbReference type="EMBL" id="CP093350">
    <property type="protein sequence ID" value="WOH12231.1"/>
    <property type="molecule type" value="Genomic_DNA"/>
</dbReference>
<keyword evidence="1" id="KW-0812">Transmembrane</keyword>
<organism evidence="2">
    <name type="scientific">Daucus carota subsp. sativus</name>
    <name type="common">Carrot</name>
    <dbReference type="NCBI Taxonomy" id="79200"/>
    <lineage>
        <taxon>Eukaryota</taxon>
        <taxon>Viridiplantae</taxon>
        <taxon>Streptophyta</taxon>
        <taxon>Embryophyta</taxon>
        <taxon>Tracheophyta</taxon>
        <taxon>Spermatophyta</taxon>
        <taxon>Magnoliopsida</taxon>
        <taxon>eudicotyledons</taxon>
        <taxon>Gunneridae</taxon>
        <taxon>Pentapetalae</taxon>
        <taxon>asterids</taxon>
        <taxon>campanulids</taxon>
        <taxon>Apiales</taxon>
        <taxon>Apiaceae</taxon>
        <taxon>Apioideae</taxon>
        <taxon>Scandiceae</taxon>
        <taxon>Daucinae</taxon>
        <taxon>Daucus</taxon>
        <taxon>Daucus sect. Daucus</taxon>
    </lineage>
</organism>
<evidence type="ECO:0000313" key="4">
    <source>
        <dbReference type="Proteomes" id="UP000077755"/>
    </source>
</evidence>
<proteinExistence type="predicted"/>
<dbReference type="Gramene" id="KZM84827">
    <property type="protein sequence ID" value="KZM84827"/>
    <property type="gene ID" value="DCAR_027751"/>
</dbReference>
<keyword evidence="1" id="KW-1133">Transmembrane helix</keyword>
<gene>
    <name evidence="2" type="ORF">DCAR_027751</name>
    <name evidence="3" type="ORF">DCAR_0831733</name>
</gene>
<reference evidence="3" key="2">
    <citation type="submission" date="2022-03" db="EMBL/GenBank/DDBJ databases">
        <title>Draft title - Genomic analysis of global carrot germplasm unveils the trajectory of domestication and the origin of high carotenoid orange carrot.</title>
        <authorList>
            <person name="Iorizzo M."/>
            <person name="Ellison S."/>
            <person name="Senalik D."/>
            <person name="Macko-Podgorni A."/>
            <person name="Grzebelus D."/>
            <person name="Bostan H."/>
            <person name="Rolling W."/>
            <person name="Curaba J."/>
            <person name="Simon P."/>
        </authorList>
    </citation>
    <scope>NUCLEOTIDE SEQUENCE</scope>
    <source>
        <tissue evidence="3">Leaf</tissue>
    </source>
</reference>
<evidence type="ECO:0000313" key="2">
    <source>
        <dbReference type="EMBL" id="KZM84827.1"/>
    </source>
</evidence>
<dbReference type="AlphaFoldDB" id="A0A175YN90"/>
<accession>A0A175YN90</accession>
<dbReference type="Proteomes" id="UP000077755">
    <property type="component" value="Chromosome 8"/>
</dbReference>
<feature type="transmembrane region" description="Helical" evidence="1">
    <location>
        <begin position="6"/>
        <end position="25"/>
    </location>
</feature>